<dbReference type="PANTHER" id="PTHR24104:SF25">
    <property type="entry name" value="PROTEIN LIN-41"/>
    <property type="match status" value="1"/>
</dbReference>
<dbReference type="PROSITE" id="PS51257">
    <property type="entry name" value="PROKAR_LIPOPROTEIN"/>
    <property type="match status" value="1"/>
</dbReference>
<dbReference type="RefSeq" id="WP_054533024.1">
    <property type="nucleotide sequence ID" value="NZ_LGKP01000007.1"/>
</dbReference>
<dbReference type="EMBL" id="LGKP01000007">
    <property type="protein sequence ID" value="KPL91210.1"/>
    <property type="molecule type" value="Genomic_DNA"/>
</dbReference>
<dbReference type="InterPro" id="IPR001258">
    <property type="entry name" value="NHL_repeat"/>
</dbReference>
<dbReference type="InterPro" id="IPR011042">
    <property type="entry name" value="6-blade_b-propeller_TolB-like"/>
</dbReference>
<dbReference type="STRING" id="70996.SE18_03455"/>
<reference evidence="3 4" key="1">
    <citation type="submission" date="2015-07" db="EMBL/GenBank/DDBJ databases">
        <title>Whole genome sequence of Herpetosiphon geysericola DSM 7119.</title>
        <authorList>
            <person name="Hemp J."/>
            <person name="Ward L.M."/>
            <person name="Pace L.A."/>
            <person name="Fischer W.W."/>
        </authorList>
    </citation>
    <scope>NUCLEOTIDE SEQUENCE [LARGE SCALE GENOMIC DNA]</scope>
    <source>
        <strain evidence="3 4">DSM 7119</strain>
    </source>
</reference>
<gene>
    <name evidence="3" type="ORF">SE18_03455</name>
</gene>
<keyword evidence="1" id="KW-0677">Repeat</keyword>
<dbReference type="CDD" id="cd05819">
    <property type="entry name" value="NHL"/>
    <property type="match status" value="1"/>
</dbReference>
<evidence type="ECO:0000256" key="1">
    <source>
        <dbReference type="ARBA" id="ARBA00022737"/>
    </source>
</evidence>
<dbReference type="GO" id="GO:0008270">
    <property type="term" value="F:zinc ion binding"/>
    <property type="evidence" value="ECO:0007669"/>
    <property type="project" value="UniProtKB-KW"/>
</dbReference>
<feature type="repeat" description="NHL" evidence="2">
    <location>
        <begin position="163"/>
        <end position="207"/>
    </location>
</feature>
<protein>
    <recommendedName>
        <fullName evidence="5">NHL repeat containing protein</fullName>
    </recommendedName>
</protein>
<dbReference type="SUPFAM" id="SSF63829">
    <property type="entry name" value="Calcium-dependent phosphotriesterase"/>
    <property type="match status" value="1"/>
</dbReference>
<evidence type="ECO:0000313" key="3">
    <source>
        <dbReference type="EMBL" id="KPL91210.1"/>
    </source>
</evidence>
<dbReference type="PANTHER" id="PTHR24104">
    <property type="entry name" value="E3 UBIQUITIN-PROTEIN LIGASE NHLRC1-RELATED"/>
    <property type="match status" value="1"/>
</dbReference>
<dbReference type="Gene3D" id="2.120.10.30">
    <property type="entry name" value="TolB, C-terminal domain"/>
    <property type="match status" value="2"/>
</dbReference>
<dbReference type="AlphaFoldDB" id="A0A0N8GT62"/>
<accession>A0A0N8GT62</accession>
<sequence length="316" mass="35277">MRRWLSFLLVGLLAGCSQQPQHLLRPNGVAVVDDQQLYVTDRGNYRIAQLESNGQITASIGVFGVGPSNIHSGWDLGRDSQGTLYIGNFIYNDEATLVHDGVRSFEPDGSFGREFGGNDYDPALDEPTNEPYGVTVDSADRIWVANYKANRVVVYQRDGRQLAEFFGQFGNGNEEFSGLSDLVVDRERKHVYVVDSFNGRIQEFSLHEAGDTISLQFLRVIGRYGSNLGEFAYPLNIALDQATGDIYVGDMGNQRIQRLSHDGQPIAAFAPAIERWQVFGLAFHNNHVYAADAYNNTIWRFNADGSNPQRLLESKQ</sequence>
<dbReference type="InterPro" id="IPR050952">
    <property type="entry name" value="TRIM-NHL_E3_ligases"/>
</dbReference>
<keyword evidence="4" id="KW-1185">Reference proteome</keyword>
<dbReference type="PROSITE" id="PS51125">
    <property type="entry name" value="NHL"/>
    <property type="match status" value="3"/>
</dbReference>
<organism evidence="3 4">
    <name type="scientific">Herpetosiphon geysericola</name>
    <dbReference type="NCBI Taxonomy" id="70996"/>
    <lineage>
        <taxon>Bacteria</taxon>
        <taxon>Bacillati</taxon>
        <taxon>Chloroflexota</taxon>
        <taxon>Chloroflexia</taxon>
        <taxon>Herpetosiphonales</taxon>
        <taxon>Herpetosiphonaceae</taxon>
        <taxon>Herpetosiphon</taxon>
    </lineage>
</organism>
<evidence type="ECO:0008006" key="5">
    <source>
        <dbReference type="Google" id="ProtNLM"/>
    </source>
</evidence>
<dbReference type="Pfam" id="PF01436">
    <property type="entry name" value="NHL"/>
    <property type="match status" value="1"/>
</dbReference>
<name>A0A0N8GT62_9CHLR</name>
<dbReference type="OrthoDB" id="156443at2"/>
<dbReference type="Proteomes" id="UP000050277">
    <property type="component" value="Unassembled WGS sequence"/>
</dbReference>
<feature type="repeat" description="NHL" evidence="2">
    <location>
        <begin position="10"/>
        <end position="53"/>
    </location>
</feature>
<evidence type="ECO:0000313" key="4">
    <source>
        <dbReference type="Proteomes" id="UP000050277"/>
    </source>
</evidence>
<dbReference type="Pfam" id="PF17170">
    <property type="entry name" value="DUF5128"/>
    <property type="match status" value="1"/>
</dbReference>
<comment type="caution">
    <text evidence="3">The sequence shown here is derived from an EMBL/GenBank/DDBJ whole genome shotgun (WGS) entry which is preliminary data.</text>
</comment>
<proteinExistence type="predicted"/>
<feature type="repeat" description="NHL" evidence="2">
    <location>
        <begin position="218"/>
        <end position="262"/>
    </location>
</feature>
<evidence type="ECO:0000256" key="2">
    <source>
        <dbReference type="PROSITE-ProRule" id="PRU00504"/>
    </source>
</evidence>